<protein>
    <submittedName>
        <fullName evidence="1">DUF1440 domain-containing protein</fullName>
    </submittedName>
</protein>
<dbReference type="Proteomes" id="UP000234778">
    <property type="component" value="Unassembled WGS sequence"/>
</dbReference>
<dbReference type="GeneID" id="81709316"/>
<comment type="caution">
    <text evidence="1">The sequence shown here is derived from an EMBL/GenBank/DDBJ whole genome shotgun (WGS) entry which is preliminary data.</text>
</comment>
<dbReference type="AlphaFoldDB" id="A0A2I1KQN0"/>
<sequence>MLTRCPARSRRRRPARGSLLQAAGVGMLAGLVSGMVKIGWEAALPPRTPERDDPNPPMHLLEQLGIPAEVREATVTFNENQVPVTGLAVHHAFSVAMAVPYCVAARRCPAITAGGGAVYGLGVWAGFHLGLLPALGTVPAATEQPWQEHMSEAAGHVVWAWSIEAVRRALAPTTR</sequence>
<reference evidence="1 2" key="1">
    <citation type="submission" date="2017-12" db="EMBL/GenBank/DDBJ databases">
        <title>Phylogenetic diversity of female urinary microbiome.</title>
        <authorList>
            <person name="Thomas-White K."/>
            <person name="Wolfe A.J."/>
        </authorList>
    </citation>
    <scope>NUCLEOTIDE SEQUENCE [LARGE SCALE GENOMIC DNA]</scope>
    <source>
        <strain evidence="1 2">UMB0319</strain>
    </source>
</reference>
<evidence type="ECO:0000313" key="2">
    <source>
        <dbReference type="Proteomes" id="UP000234778"/>
    </source>
</evidence>
<dbReference type="RefSeq" id="WP_101638384.1">
    <property type="nucleotide sequence ID" value="NZ_CP136961.1"/>
</dbReference>
<dbReference type="EMBL" id="PKHA01000016">
    <property type="protein sequence ID" value="PKY97933.1"/>
    <property type="molecule type" value="Genomic_DNA"/>
</dbReference>
<gene>
    <name evidence="1" type="ORF">CYJ26_10255</name>
</gene>
<accession>A0A2I1KQN0</accession>
<dbReference type="InterPro" id="IPR009898">
    <property type="entry name" value="DUF1440"/>
</dbReference>
<evidence type="ECO:0000313" key="1">
    <source>
        <dbReference type="EMBL" id="PKY97933.1"/>
    </source>
</evidence>
<organism evidence="1 2">
    <name type="scientific">Actinomyces urogenitalis</name>
    <dbReference type="NCBI Taxonomy" id="103621"/>
    <lineage>
        <taxon>Bacteria</taxon>
        <taxon>Bacillati</taxon>
        <taxon>Actinomycetota</taxon>
        <taxon>Actinomycetes</taxon>
        <taxon>Actinomycetales</taxon>
        <taxon>Actinomycetaceae</taxon>
        <taxon>Actinomyces</taxon>
    </lineage>
</organism>
<proteinExistence type="predicted"/>
<name>A0A2I1KQN0_9ACTO</name>
<dbReference type="Pfam" id="PF07274">
    <property type="entry name" value="DUF1440"/>
    <property type="match status" value="1"/>
</dbReference>